<dbReference type="PANTHER" id="PTHR24559">
    <property type="entry name" value="TRANSPOSON TY3-I GAG-POL POLYPROTEIN"/>
    <property type="match status" value="1"/>
</dbReference>
<dbReference type="AlphaFoldDB" id="A0AAV7V7N5"/>
<keyword evidence="9" id="KW-0695">RNA-directed DNA polymerase</keyword>
<evidence type="ECO:0000256" key="3">
    <source>
        <dbReference type="ARBA" id="ARBA00022670"/>
    </source>
</evidence>
<keyword evidence="6" id="KW-0540">Nuclease</keyword>
<feature type="compositionally biased region" description="Polar residues" evidence="10">
    <location>
        <begin position="417"/>
        <end position="436"/>
    </location>
</feature>
<sequence>MHHLEKVKKAVRMRRYNVASSRLATLLRFCRRPEQSAVDPLVEGEVGDAEELWADVNMLMVTDEDQTAESEPLPDLLSTDPKDDTVDGVIYSDTLSGQQQADCRQVLQQFAELFSITPGQTHLCTHDVDTGDNLPVKNKIFRQSDQVKESIKVEVHKMLELGVIEHSDSTWASPVVLVPKPHLKDGKREIRFCVDYRGLNSVTKTDARPIPSADELIDKLGAAKYLSTFDLTVGYWQIRIAPGSKEKTALSTPDGQYQFTVMPFGLKNAPATFQRLVNQVLAGLESFSAAYFDDIAVFSSNWQDHLVHLKKVLQALQAAGLSIKASKCQIGQGTVLYLGHLVGGGQVQPLQPKMQTILDWVAPKTQTQDEHVKTKNKYANNLQDLVAKQLQSMYKSSNRARPKEQRKILPSLVARQHPTNPVRAQQQKSGARQRSA</sequence>
<feature type="region of interest" description="Disordered" evidence="10">
    <location>
        <begin position="395"/>
        <end position="436"/>
    </location>
</feature>
<dbReference type="SUPFAM" id="SSF56672">
    <property type="entry name" value="DNA/RNA polymerases"/>
    <property type="match status" value="1"/>
</dbReference>
<keyword evidence="8" id="KW-0378">Hydrolase</keyword>
<comment type="similarity">
    <text evidence="1">Belongs to the beta type-B retroviral polymerase family. HERV class-II K(HML-2) pol subfamily.</text>
</comment>
<proteinExistence type="inferred from homology"/>
<dbReference type="Gene3D" id="3.10.10.10">
    <property type="entry name" value="HIV Type 1 Reverse Transcriptase, subunit A, domain 1"/>
    <property type="match status" value="1"/>
</dbReference>
<accession>A0AAV7V7N5</accession>
<gene>
    <name evidence="12" type="ORF">NDU88_001396</name>
</gene>
<evidence type="ECO:0000256" key="5">
    <source>
        <dbReference type="ARBA" id="ARBA00022695"/>
    </source>
</evidence>
<dbReference type="GO" id="GO:0006508">
    <property type="term" value="P:proteolysis"/>
    <property type="evidence" value="ECO:0007669"/>
    <property type="project" value="UniProtKB-KW"/>
</dbReference>
<evidence type="ECO:0000256" key="4">
    <source>
        <dbReference type="ARBA" id="ARBA00022679"/>
    </source>
</evidence>
<evidence type="ECO:0000256" key="6">
    <source>
        <dbReference type="ARBA" id="ARBA00022722"/>
    </source>
</evidence>
<evidence type="ECO:0000256" key="2">
    <source>
        <dbReference type="ARBA" id="ARBA00012180"/>
    </source>
</evidence>
<dbReference type="GO" id="GO:0003964">
    <property type="term" value="F:RNA-directed DNA polymerase activity"/>
    <property type="evidence" value="ECO:0007669"/>
    <property type="project" value="UniProtKB-KW"/>
</dbReference>
<evidence type="ECO:0000256" key="9">
    <source>
        <dbReference type="ARBA" id="ARBA00022918"/>
    </source>
</evidence>
<keyword evidence="3" id="KW-0645">Protease</keyword>
<evidence type="ECO:0000256" key="7">
    <source>
        <dbReference type="ARBA" id="ARBA00022759"/>
    </source>
</evidence>
<comment type="caution">
    <text evidence="12">The sequence shown here is derived from an EMBL/GenBank/DDBJ whole genome shotgun (WGS) entry which is preliminary data.</text>
</comment>
<keyword evidence="7" id="KW-0255">Endonuclease</keyword>
<keyword evidence="13" id="KW-1185">Reference proteome</keyword>
<evidence type="ECO:0000256" key="8">
    <source>
        <dbReference type="ARBA" id="ARBA00022801"/>
    </source>
</evidence>
<dbReference type="FunFam" id="3.10.10.10:FF:000007">
    <property type="entry name" value="Retrovirus-related Pol polyprotein from transposon 17.6-like Protein"/>
    <property type="match status" value="1"/>
</dbReference>
<dbReference type="InterPro" id="IPR043502">
    <property type="entry name" value="DNA/RNA_pol_sf"/>
</dbReference>
<dbReference type="Gene3D" id="3.30.70.270">
    <property type="match status" value="1"/>
</dbReference>
<dbReference type="PROSITE" id="PS50878">
    <property type="entry name" value="RT_POL"/>
    <property type="match status" value="1"/>
</dbReference>
<protein>
    <recommendedName>
        <fullName evidence="2">ribonuclease H</fullName>
        <ecNumber evidence="2">3.1.26.4</ecNumber>
    </recommendedName>
</protein>
<evidence type="ECO:0000313" key="13">
    <source>
        <dbReference type="Proteomes" id="UP001066276"/>
    </source>
</evidence>
<evidence type="ECO:0000256" key="1">
    <source>
        <dbReference type="ARBA" id="ARBA00010879"/>
    </source>
</evidence>
<name>A0AAV7V7N5_PLEWA</name>
<keyword evidence="5" id="KW-0548">Nucleotidyltransferase</keyword>
<dbReference type="InterPro" id="IPR000477">
    <property type="entry name" value="RT_dom"/>
</dbReference>
<dbReference type="Pfam" id="PF00078">
    <property type="entry name" value="RVT_1"/>
    <property type="match status" value="1"/>
</dbReference>
<dbReference type="GO" id="GO:0004523">
    <property type="term" value="F:RNA-DNA hybrid ribonuclease activity"/>
    <property type="evidence" value="ECO:0007669"/>
    <property type="project" value="UniProtKB-EC"/>
</dbReference>
<dbReference type="CDD" id="cd01647">
    <property type="entry name" value="RT_LTR"/>
    <property type="match status" value="1"/>
</dbReference>
<feature type="domain" description="Reverse transcriptase" evidence="11">
    <location>
        <begin position="159"/>
        <end position="342"/>
    </location>
</feature>
<dbReference type="EMBL" id="JANPWB010000003">
    <property type="protein sequence ID" value="KAJ1197539.1"/>
    <property type="molecule type" value="Genomic_DNA"/>
</dbReference>
<dbReference type="Proteomes" id="UP001066276">
    <property type="component" value="Chromosome 2_1"/>
</dbReference>
<evidence type="ECO:0000259" key="11">
    <source>
        <dbReference type="PROSITE" id="PS50878"/>
    </source>
</evidence>
<reference evidence="12" key="1">
    <citation type="journal article" date="2022" name="bioRxiv">
        <title>Sequencing and chromosome-scale assembly of the giantPleurodeles waltlgenome.</title>
        <authorList>
            <person name="Brown T."/>
            <person name="Elewa A."/>
            <person name="Iarovenko S."/>
            <person name="Subramanian E."/>
            <person name="Araus A.J."/>
            <person name="Petzold A."/>
            <person name="Susuki M."/>
            <person name="Suzuki K.-i.T."/>
            <person name="Hayashi T."/>
            <person name="Toyoda A."/>
            <person name="Oliveira C."/>
            <person name="Osipova E."/>
            <person name="Leigh N.D."/>
            <person name="Simon A."/>
            <person name="Yun M.H."/>
        </authorList>
    </citation>
    <scope>NUCLEOTIDE SEQUENCE</scope>
    <source>
        <strain evidence="12">20211129_DDA</strain>
        <tissue evidence="12">Liver</tissue>
    </source>
</reference>
<dbReference type="PANTHER" id="PTHR24559:SF454">
    <property type="entry name" value="RIBONUCLEASE H"/>
    <property type="match status" value="1"/>
</dbReference>
<keyword evidence="4" id="KW-0808">Transferase</keyword>
<dbReference type="InterPro" id="IPR043128">
    <property type="entry name" value="Rev_trsase/Diguanyl_cyclase"/>
</dbReference>
<dbReference type="InterPro" id="IPR053134">
    <property type="entry name" value="RNA-dir_DNA_polymerase"/>
</dbReference>
<evidence type="ECO:0000256" key="10">
    <source>
        <dbReference type="SAM" id="MobiDB-lite"/>
    </source>
</evidence>
<dbReference type="GO" id="GO:0008233">
    <property type="term" value="F:peptidase activity"/>
    <property type="evidence" value="ECO:0007669"/>
    <property type="project" value="UniProtKB-KW"/>
</dbReference>
<dbReference type="EC" id="3.1.26.4" evidence="2"/>
<evidence type="ECO:0000313" key="12">
    <source>
        <dbReference type="EMBL" id="KAJ1197539.1"/>
    </source>
</evidence>
<organism evidence="12 13">
    <name type="scientific">Pleurodeles waltl</name>
    <name type="common">Iberian ribbed newt</name>
    <dbReference type="NCBI Taxonomy" id="8319"/>
    <lineage>
        <taxon>Eukaryota</taxon>
        <taxon>Metazoa</taxon>
        <taxon>Chordata</taxon>
        <taxon>Craniata</taxon>
        <taxon>Vertebrata</taxon>
        <taxon>Euteleostomi</taxon>
        <taxon>Amphibia</taxon>
        <taxon>Batrachia</taxon>
        <taxon>Caudata</taxon>
        <taxon>Salamandroidea</taxon>
        <taxon>Salamandridae</taxon>
        <taxon>Pleurodelinae</taxon>
        <taxon>Pleurodeles</taxon>
    </lineage>
</organism>